<dbReference type="AlphaFoldDB" id="A0A845BSD8"/>
<dbReference type="InterPro" id="IPR048931">
    <property type="entry name" value="WHD_2nd_SelB_bact"/>
</dbReference>
<dbReference type="NCBIfam" id="TIGR00475">
    <property type="entry name" value="selB"/>
    <property type="match status" value="1"/>
</dbReference>
<dbReference type="CDD" id="cd04171">
    <property type="entry name" value="SelB"/>
    <property type="match status" value="1"/>
</dbReference>
<proteinExistence type="predicted"/>
<gene>
    <name evidence="10" type="primary">selB</name>
    <name evidence="10" type="ORF">GQF02_13855</name>
</gene>
<dbReference type="InterPro" id="IPR004535">
    <property type="entry name" value="Transl_elong_SelB"/>
</dbReference>
<dbReference type="RefSeq" id="WP_160797941.1">
    <property type="nucleotide sequence ID" value="NZ_WSSB01000014.1"/>
</dbReference>
<dbReference type="PROSITE" id="PS51722">
    <property type="entry name" value="G_TR_2"/>
    <property type="match status" value="1"/>
</dbReference>
<dbReference type="SUPFAM" id="SSF52540">
    <property type="entry name" value="P-loop containing nucleoside triphosphate hydrolases"/>
    <property type="match status" value="1"/>
</dbReference>
<comment type="function">
    <text evidence="7">Translation factor necessary for the incorporation of selenocysteine into proteins. It probably replaces EF-Tu for the insertion of selenocysteine directed by the UGA codon. SelB binds GTP and GDP.</text>
</comment>
<comment type="caution">
    <text evidence="10">The sequence shown here is derived from an EMBL/GenBank/DDBJ whole genome shotgun (WGS) entry which is preliminary data.</text>
</comment>
<dbReference type="InterPro" id="IPR009001">
    <property type="entry name" value="Transl_elong_EF1A/Init_IF2_C"/>
</dbReference>
<dbReference type="Gene3D" id="2.40.30.10">
    <property type="entry name" value="Translation factors"/>
    <property type="match status" value="1"/>
</dbReference>
<dbReference type="InterPro" id="IPR004161">
    <property type="entry name" value="EFTu-like_2"/>
</dbReference>
<dbReference type="InterPro" id="IPR050055">
    <property type="entry name" value="EF-Tu_GTPase"/>
</dbReference>
<protein>
    <recommendedName>
        <fullName evidence="2">Selenocysteine-specific elongation factor</fullName>
    </recommendedName>
    <alternativeName>
        <fullName evidence="8">SelB translation factor</fullName>
    </alternativeName>
</protein>
<dbReference type="GO" id="GO:0003924">
    <property type="term" value="F:GTPase activity"/>
    <property type="evidence" value="ECO:0007669"/>
    <property type="project" value="InterPro"/>
</dbReference>
<evidence type="ECO:0000256" key="8">
    <source>
        <dbReference type="ARBA" id="ARBA00031615"/>
    </source>
</evidence>
<dbReference type="GO" id="GO:0001514">
    <property type="term" value="P:selenocysteine incorporation"/>
    <property type="evidence" value="ECO:0007669"/>
    <property type="project" value="InterPro"/>
</dbReference>
<dbReference type="PRINTS" id="PR00315">
    <property type="entry name" value="ELONGATNFCT"/>
</dbReference>
<dbReference type="Pfam" id="PF00009">
    <property type="entry name" value="GTP_EFTU"/>
    <property type="match status" value="1"/>
</dbReference>
<sequence>MIIATAGHVDHGKTSLLHALTGTNADRLPEEKRRGMTLDLGYAFLACANGARIGFVDVPGHERFLSNMLAGVGGLDHALLVVACDDGVMAQTREHLAILRLAGVPSLSVALSKSDLAMPARLSALQAEIEALCAAHQLPLAAVLPVSSHSGAGIDALRGHLASLQPAPHAPHKRFRLAIDRAFTIKGSGLVVSGTALSGSVSVGDSLYLSADKRRVRVRALHAQGQACGSALAGERIALNLAGDISKDDIRRGDWLLSQEGYSSTRISVQLELLPDSAPLKHWQAVHIHHGARHTTGHLALLGDDSLTPCAELALDTPLYLADNDRLIVRDASARHTLAGARVLDLSPPTRAKRSATRLAQLSALSQAGQDDSRCLQVLAAAGRVDLDAFAWARQRSDDARALAGQLQLVNIGALAYSAGYWQGLKHTLLQRLTELHLAQPDQMGAARSRLKRLALPSEDSTAVMHAIDQLLQAGLLCETRGWLHLPQHSLAFTPAEDALWQRIAMHLAGDDARWVRDLAQDAGSDEDSVRPLLKKAARLGHVIAIVPDRYYPSTRIHEMAHIVRQLVAEHGFADAASFRNRIGAGRKLAIQILEFFDKSGLTRRQGDRHLLRDGTQFG</sequence>
<dbReference type="GO" id="GO:0003723">
    <property type="term" value="F:RNA binding"/>
    <property type="evidence" value="ECO:0007669"/>
    <property type="project" value="InterPro"/>
</dbReference>
<keyword evidence="3" id="KW-0963">Cytoplasm</keyword>
<dbReference type="Gene3D" id="3.40.50.300">
    <property type="entry name" value="P-loop containing nucleotide triphosphate hydrolases"/>
    <property type="match status" value="1"/>
</dbReference>
<dbReference type="CDD" id="cd15491">
    <property type="entry name" value="selB_III"/>
    <property type="match status" value="1"/>
</dbReference>
<evidence type="ECO:0000259" key="9">
    <source>
        <dbReference type="PROSITE" id="PS51722"/>
    </source>
</evidence>
<dbReference type="Proteomes" id="UP000467214">
    <property type="component" value="Unassembled WGS sequence"/>
</dbReference>
<dbReference type="InterPro" id="IPR015190">
    <property type="entry name" value="Elong_fac_SelB-wing-hlx_typ-2"/>
</dbReference>
<dbReference type="EMBL" id="WSSB01000014">
    <property type="protein sequence ID" value="MXR38058.1"/>
    <property type="molecule type" value="Genomic_DNA"/>
</dbReference>
<organism evidence="10 11">
    <name type="scientific">Craterilacuibacter sinensis</name>
    <dbReference type="NCBI Taxonomy" id="2686017"/>
    <lineage>
        <taxon>Bacteria</taxon>
        <taxon>Pseudomonadati</taxon>
        <taxon>Pseudomonadota</taxon>
        <taxon>Betaproteobacteria</taxon>
        <taxon>Neisseriales</taxon>
        <taxon>Neisseriaceae</taxon>
        <taxon>Craterilacuibacter</taxon>
    </lineage>
</organism>
<evidence type="ECO:0000256" key="6">
    <source>
        <dbReference type="ARBA" id="ARBA00023134"/>
    </source>
</evidence>
<dbReference type="CDD" id="cd03696">
    <property type="entry name" value="SelB_II"/>
    <property type="match status" value="1"/>
</dbReference>
<dbReference type="InterPro" id="IPR027417">
    <property type="entry name" value="P-loop_NTPase"/>
</dbReference>
<evidence type="ECO:0000256" key="4">
    <source>
        <dbReference type="ARBA" id="ARBA00022741"/>
    </source>
</evidence>
<evidence type="ECO:0000256" key="1">
    <source>
        <dbReference type="ARBA" id="ARBA00004496"/>
    </source>
</evidence>
<dbReference type="PANTHER" id="PTHR43721">
    <property type="entry name" value="ELONGATION FACTOR TU-RELATED"/>
    <property type="match status" value="1"/>
</dbReference>
<dbReference type="GO" id="GO:0005829">
    <property type="term" value="C:cytosol"/>
    <property type="evidence" value="ECO:0007669"/>
    <property type="project" value="TreeGrafter"/>
</dbReference>
<dbReference type="SUPFAM" id="SSF46785">
    <property type="entry name" value="Winged helix' DNA-binding domain"/>
    <property type="match status" value="3"/>
</dbReference>
<keyword evidence="4" id="KW-0547">Nucleotide-binding</keyword>
<comment type="subcellular location">
    <subcellularLocation>
        <location evidence="1">Cytoplasm</location>
    </subcellularLocation>
</comment>
<dbReference type="PANTHER" id="PTHR43721:SF22">
    <property type="entry name" value="ELONGATION FACTOR TU, MITOCHONDRIAL"/>
    <property type="match status" value="1"/>
</dbReference>
<keyword evidence="11" id="KW-1185">Reference proteome</keyword>
<dbReference type="GO" id="GO:0005525">
    <property type="term" value="F:GTP binding"/>
    <property type="evidence" value="ECO:0007669"/>
    <property type="project" value="UniProtKB-KW"/>
</dbReference>
<dbReference type="SUPFAM" id="SSF50447">
    <property type="entry name" value="Translation proteins"/>
    <property type="match status" value="1"/>
</dbReference>
<dbReference type="Pfam" id="PF09106">
    <property type="entry name" value="WHD_2nd_SelB"/>
    <property type="match status" value="1"/>
</dbReference>
<keyword evidence="10" id="KW-0251">Elongation factor</keyword>
<dbReference type="InterPro" id="IPR057335">
    <property type="entry name" value="Beta-barrel_SelB"/>
</dbReference>
<evidence type="ECO:0000256" key="2">
    <source>
        <dbReference type="ARBA" id="ARBA00015953"/>
    </source>
</evidence>
<dbReference type="InterPro" id="IPR036390">
    <property type="entry name" value="WH_DNA-bd_sf"/>
</dbReference>
<dbReference type="Pfam" id="PF21214">
    <property type="entry name" value="WHD_2nd_SelB_bact"/>
    <property type="match status" value="1"/>
</dbReference>
<keyword evidence="6" id="KW-0342">GTP-binding</keyword>
<dbReference type="SUPFAM" id="SSF50465">
    <property type="entry name" value="EF-Tu/eEF-1alpha/eIF2-gamma C-terminal domain"/>
    <property type="match status" value="1"/>
</dbReference>
<accession>A0A845BSD8</accession>
<feature type="domain" description="Tr-type G" evidence="9">
    <location>
        <begin position="1"/>
        <end position="169"/>
    </location>
</feature>
<dbReference type="Pfam" id="PF03144">
    <property type="entry name" value="GTP_EFTU_D2"/>
    <property type="match status" value="1"/>
</dbReference>
<evidence type="ECO:0000313" key="10">
    <source>
        <dbReference type="EMBL" id="MXR38058.1"/>
    </source>
</evidence>
<dbReference type="InterPro" id="IPR015191">
    <property type="entry name" value="SelB_WHD4"/>
</dbReference>
<evidence type="ECO:0000256" key="5">
    <source>
        <dbReference type="ARBA" id="ARBA00022917"/>
    </source>
</evidence>
<dbReference type="InterPro" id="IPR009000">
    <property type="entry name" value="Transl_B-barrel_sf"/>
</dbReference>
<evidence type="ECO:0000256" key="3">
    <source>
        <dbReference type="ARBA" id="ARBA00022490"/>
    </source>
</evidence>
<keyword evidence="5" id="KW-0648">Protein biosynthesis</keyword>
<evidence type="ECO:0000256" key="7">
    <source>
        <dbReference type="ARBA" id="ARBA00025526"/>
    </source>
</evidence>
<name>A0A845BSD8_9NEIS</name>
<dbReference type="Pfam" id="PF09107">
    <property type="entry name" value="WHD_3rd_SelB"/>
    <property type="match status" value="1"/>
</dbReference>
<reference evidence="10 11" key="1">
    <citation type="submission" date="2019-12" db="EMBL/GenBank/DDBJ databases">
        <title>Neisseriaceae gen. nov. sp. Genome sequencing and assembly.</title>
        <authorList>
            <person name="Liu Z."/>
            <person name="Li A."/>
        </authorList>
    </citation>
    <scope>NUCLEOTIDE SEQUENCE [LARGE SCALE GENOMIC DNA]</scope>
    <source>
        <strain evidence="10 11">B2N2-7</strain>
    </source>
</reference>
<dbReference type="InterPro" id="IPR000795">
    <property type="entry name" value="T_Tr_GTP-bd_dom"/>
</dbReference>
<dbReference type="Gene3D" id="1.10.10.10">
    <property type="entry name" value="Winged helix-like DNA-binding domain superfamily/Winged helix DNA-binding domain"/>
    <property type="match status" value="2"/>
</dbReference>
<dbReference type="GO" id="GO:0003746">
    <property type="term" value="F:translation elongation factor activity"/>
    <property type="evidence" value="ECO:0007669"/>
    <property type="project" value="UniProtKB-KW"/>
</dbReference>
<dbReference type="InterPro" id="IPR036388">
    <property type="entry name" value="WH-like_DNA-bd_sf"/>
</dbReference>
<evidence type="ECO:0000313" key="11">
    <source>
        <dbReference type="Proteomes" id="UP000467214"/>
    </source>
</evidence>
<dbReference type="Pfam" id="PF25461">
    <property type="entry name" value="Beta-barrel_SelB"/>
    <property type="match status" value="1"/>
</dbReference>